<name>A0A974H8Q5_XENLA</name>
<reference evidence="3" key="1">
    <citation type="journal article" date="2016" name="Nature">
        <title>Genome evolution in the allotetraploid frog Xenopus laevis.</title>
        <authorList>
            <person name="Session A.M."/>
            <person name="Uno Y."/>
            <person name="Kwon T."/>
            <person name="Chapman J.A."/>
            <person name="Toyoda A."/>
            <person name="Takahashi S."/>
            <person name="Fukui A."/>
            <person name="Hikosaka A."/>
            <person name="Suzuki A."/>
            <person name="Kondo M."/>
            <person name="van Heeringen S.J."/>
            <person name="Quigley I."/>
            <person name="Heinz S."/>
            <person name="Ogino H."/>
            <person name="Ochi H."/>
            <person name="Hellsten U."/>
            <person name="Lyons J.B."/>
            <person name="Simakov O."/>
            <person name="Putnam N."/>
            <person name="Stites J."/>
            <person name="Kuroki Y."/>
            <person name="Tanaka T."/>
            <person name="Michiue T."/>
            <person name="Watanabe M."/>
            <person name="Bogdanovic O."/>
            <person name="Lister R."/>
            <person name="Georgiou G."/>
            <person name="Paranjpe S.S."/>
            <person name="van Kruijsbergen I."/>
            <person name="Shu S."/>
            <person name="Carlson J."/>
            <person name="Kinoshita T."/>
            <person name="Ohta Y."/>
            <person name="Mawaribuchi S."/>
            <person name="Jenkins J."/>
            <person name="Grimwood J."/>
            <person name="Schmutz J."/>
            <person name="Mitros T."/>
            <person name="Mozaffari S.V."/>
            <person name="Suzuki Y."/>
            <person name="Haramoto Y."/>
            <person name="Yamamoto T.S."/>
            <person name="Takagi C."/>
            <person name="Heald R."/>
            <person name="Miller K."/>
            <person name="Haudenschild C."/>
            <person name="Kitzman J."/>
            <person name="Nakayama T."/>
            <person name="Izutsu Y."/>
            <person name="Robert J."/>
            <person name="Fortriede J."/>
            <person name="Burns K."/>
            <person name="Lotay V."/>
            <person name="Karimi K."/>
            <person name="Yasuoka Y."/>
            <person name="Dichmann D.S."/>
            <person name="Flajnik M.F."/>
            <person name="Houston D.W."/>
            <person name="Shendure J."/>
            <person name="DuPasquier L."/>
            <person name="Vize P.D."/>
            <person name="Zorn A.M."/>
            <person name="Ito M."/>
            <person name="Marcotte E.M."/>
            <person name="Wallingford J.B."/>
            <person name="Ito Y."/>
            <person name="Asashima M."/>
            <person name="Ueno N."/>
            <person name="Matsuda Y."/>
            <person name="Veenstra G.J."/>
            <person name="Fujiyama A."/>
            <person name="Harland R.M."/>
            <person name="Taira M."/>
            <person name="Rokhsar D.S."/>
        </authorList>
    </citation>
    <scope>NUCLEOTIDE SEQUENCE [LARGE SCALE GENOMIC DNA]</scope>
    <source>
        <strain evidence="3">J</strain>
    </source>
</reference>
<dbReference type="Proteomes" id="UP000694892">
    <property type="component" value="Chromosome 8L"/>
</dbReference>
<accession>A0A974H8Q5</accession>
<sequence length="125" mass="13022">MGSVAQAVPSYRQRTARTAEHSRDHKTTTTKCLPACLSCASAGLSCCSHALCTTVGFLLALAPRLSVSCTACPPKLCLLGFSFPHSSFAASFSAFSCTACPPKLCLLGFSFPHSSFAASFSAFSN</sequence>
<evidence type="ECO:0000256" key="1">
    <source>
        <dbReference type="SAM" id="MobiDB-lite"/>
    </source>
</evidence>
<proteinExistence type="predicted"/>
<evidence type="ECO:0000313" key="3">
    <source>
        <dbReference type="Proteomes" id="UP000694892"/>
    </source>
</evidence>
<dbReference type="AlphaFoldDB" id="A0A974H8Q5"/>
<feature type="region of interest" description="Disordered" evidence="1">
    <location>
        <begin position="1"/>
        <end position="22"/>
    </location>
</feature>
<evidence type="ECO:0000313" key="2">
    <source>
        <dbReference type="EMBL" id="OCT68825.1"/>
    </source>
</evidence>
<gene>
    <name evidence="2" type="ORF">XELAEV_18040124mg</name>
</gene>
<dbReference type="EMBL" id="CM004480">
    <property type="protein sequence ID" value="OCT68825.1"/>
    <property type="molecule type" value="Genomic_DNA"/>
</dbReference>
<organism evidence="2 3">
    <name type="scientific">Xenopus laevis</name>
    <name type="common">African clawed frog</name>
    <dbReference type="NCBI Taxonomy" id="8355"/>
    <lineage>
        <taxon>Eukaryota</taxon>
        <taxon>Metazoa</taxon>
        <taxon>Chordata</taxon>
        <taxon>Craniata</taxon>
        <taxon>Vertebrata</taxon>
        <taxon>Euteleostomi</taxon>
        <taxon>Amphibia</taxon>
        <taxon>Batrachia</taxon>
        <taxon>Anura</taxon>
        <taxon>Pipoidea</taxon>
        <taxon>Pipidae</taxon>
        <taxon>Xenopodinae</taxon>
        <taxon>Xenopus</taxon>
        <taxon>Xenopus</taxon>
    </lineage>
</organism>
<protein>
    <submittedName>
        <fullName evidence="2">Uncharacterized protein</fullName>
    </submittedName>
</protein>